<gene>
    <name evidence="2" type="ORF">MAA_11557</name>
</gene>
<dbReference type="KEGG" id="maj:MAA_11557"/>
<dbReference type="OrthoDB" id="4927615at2759"/>
<dbReference type="RefSeq" id="XP_011411854.1">
    <property type="nucleotide sequence ID" value="XM_011413552.1"/>
</dbReference>
<dbReference type="EMBL" id="ADNJ02000009">
    <property type="protein sequence ID" value="KHO10876.1"/>
    <property type="molecule type" value="Genomic_DNA"/>
</dbReference>
<dbReference type="GeneID" id="23633005"/>
<dbReference type="Proteomes" id="UP000002498">
    <property type="component" value="Unassembled WGS sequence"/>
</dbReference>
<dbReference type="HOGENOM" id="CLU_1326670_0_0_1"/>
<comment type="caution">
    <text evidence="2">The sequence shown here is derived from an EMBL/GenBank/DDBJ whole genome shotgun (WGS) entry which is preliminary data.</text>
</comment>
<feature type="chain" id="PRO_5002097081" evidence="1">
    <location>
        <begin position="17"/>
        <end position="207"/>
    </location>
</feature>
<evidence type="ECO:0000256" key="1">
    <source>
        <dbReference type="SAM" id="SignalP"/>
    </source>
</evidence>
<protein>
    <submittedName>
        <fullName evidence="2">Uncharacterized protein</fullName>
    </submittedName>
</protein>
<evidence type="ECO:0000313" key="3">
    <source>
        <dbReference type="Proteomes" id="UP000002498"/>
    </source>
</evidence>
<keyword evidence="3" id="KW-1185">Reference proteome</keyword>
<accession>A0A0B2XG08</accession>
<evidence type="ECO:0000313" key="2">
    <source>
        <dbReference type="EMBL" id="KHO10876.1"/>
    </source>
</evidence>
<name>A0A0B2XG08_METRA</name>
<keyword evidence="1" id="KW-0732">Signal</keyword>
<feature type="signal peptide" evidence="1">
    <location>
        <begin position="1"/>
        <end position="16"/>
    </location>
</feature>
<reference evidence="2 3" key="1">
    <citation type="journal article" date="2011" name="PLoS Genet.">
        <title>Genome sequencing and comparative transcriptomics of the model entomopathogenic fungi Metarhizium anisopliae and M. acridum.</title>
        <authorList>
            <person name="Gao Q."/>
            <person name="Jin K."/>
            <person name="Ying S.H."/>
            <person name="Zhang Y."/>
            <person name="Xiao G."/>
            <person name="Shang Y."/>
            <person name="Duan Z."/>
            <person name="Hu X."/>
            <person name="Xie X.Q."/>
            <person name="Zhou G."/>
            <person name="Peng G."/>
            <person name="Luo Z."/>
            <person name="Huang W."/>
            <person name="Wang B."/>
            <person name="Fang W."/>
            <person name="Wang S."/>
            <person name="Zhong Y."/>
            <person name="Ma L.J."/>
            <person name="St Leger R.J."/>
            <person name="Zhao G.P."/>
            <person name="Pei Y."/>
            <person name="Feng M.G."/>
            <person name="Xia Y."/>
            <person name="Wang C."/>
        </authorList>
    </citation>
    <scope>NUCLEOTIDE SEQUENCE [LARGE SCALE GENOMIC DNA]</scope>
    <source>
        <strain evidence="3">ARSEF 23 / ATCC MYA-3075</strain>
    </source>
</reference>
<reference evidence="2 3" key="2">
    <citation type="journal article" date="2014" name="Proc. Natl. Acad. Sci. U.S.A.">
        <title>Trajectory and genomic determinants of fungal-pathogen speciation and host adaptation.</title>
        <authorList>
            <person name="Hu X."/>
            <person name="Xiao G."/>
            <person name="Zheng P."/>
            <person name="Shang Y."/>
            <person name="Su Y."/>
            <person name="Zhang X."/>
            <person name="Liu X."/>
            <person name="Zhan S."/>
            <person name="St Leger R.J."/>
            <person name="Wang C."/>
        </authorList>
    </citation>
    <scope>GENOME REANNOTATION</scope>
    <source>
        <strain evidence="3">ARSEF 23 / ATCC MYA-3075</strain>
    </source>
</reference>
<organism evidence="2 3">
    <name type="scientific">Metarhizium robertsii (strain ARSEF 23 / ATCC MYA-3075)</name>
    <name type="common">Metarhizium anisopliae (strain ARSEF 23)</name>
    <dbReference type="NCBI Taxonomy" id="655844"/>
    <lineage>
        <taxon>Eukaryota</taxon>
        <taxon>Fungi</taxon>
        <taxon>Dikarya</taxon>
        <taxon>Ascomycota</taxon>
        <taxon>Pezizomycotina</taxon>
        <taxon>Sordariomycetes</taxon>
        <taxon>Hypocreomycetidae</taxon>
        <taxon>Hypocreales</taxon>
        <taxon>Clavicipitaceae</taxon>
        <taxon>Metarhizium</taxon>
    </lineage>
</organism>
<proteinExistence type="predicted"/>
<sequence length="207" mass="23010">MFAFVAISILLIGIYGQSNNPNSEQQDALFQQYETQVAQVLEQASHGVKCYTDYVPRVEHESPTLSEVFSLDKCHEAHDAHTIYLRDARNTARQHNFTRDQLLDKKLPYVFNTQQGGQDEYTEAYQIKLQQLRDAANSAQKVYKAKRDVVMEATTEAASKLKEESSEHAKEIAGAGIAVGGVAVTGGVITFGPFLAKATEVADHFRK</sequence>
<dbReference type="AlphaFoldDB" id="A0A0B2XG08"/>